<proteinExistence type="predicted"/>
<name>A0A5K1JUC5_9APHY</name>
<protein>
    <submittedName>
        <fullName evidence="1">Amidohydrolase family protein</fullName>
    </submittedName>
</protein>
<dbReference type="Gene3D" id="2.30.40.10">
    <property type="entry name" value="Urease, subunit C, domain 1"/>
    <property type="match status" value="1"/>
</dbReference>
<organism evidence="1">
    <name type="scientific">Ganoderma boninense</name>
    <dbReference type="NCBI Taxonomy" id="34458"/>
    <lineage>
        <taxon>Eukaryota</taxon>
        <taxon>Fungi</taxon>
        <taxon>Dikarya</taxon>
        <taxon>Basidiomycota</taxon>
        <taxon>Agaricomycotina</taxon>
        <taxon>Agaricomycetes</taxon>
        <taxon>Polyporales</taxon>
        <taxon>Polyporaceae</taxon>
        <taxon>Ganoderma</taxon>
    </lineage>
</organism>
<dbReference type="GO" id="GO:0016810">
    <property type="term" value="F:hydrolase activity, acting on carbon-nitrogen (but not peptide) bonds"/>
    <property type="evidence" value="ECO:0007669"/>
    <property type="project" value="InterPro"/>
</dbReference>
<keyword evidence="1" id="KW-0378">Hydrolase</keyword>
<sequence>MSSVLPSPIGQRCGMVNGGAFYLSSGLFGLETKTVAVPYDAGSILAKCRSLHIKPGPAVDFHSRSQSDRYQSGTEAVLIRNATIWTGERNGKEVLHGDLFLDGGLIKAIGNVPGEVLAARDDVLVVEADGAWLTPGFVHVEAMVCQG</sequence>
<accession>A0A5K1JUC5</accession>
<dbReference type="AlphaFoldDB" id="A0A5K1JUC5"/>
<evidence type="ECO:0000313" key="1">
    <source>
        <dbReference type="EMBL" id="VWO95035.1"/>
    </source>
</evidence>
<gene>
    <name evidence="1" type="primary">G7TGB4</name>
</gene>
<dbReference type="InterPro" id="IPR011059">
    <property type="entry name" value="Metal-dep_hydrolase_composite"/>
</dbReference>
<dbReference type="SUPFAM" id="SSF51338">
    <property type="entry name" value="Composite domain of metallo-dependent hydrolases"/>
    <property type="match status" value="1"/>
</dbReference>
<dbReference type="EMBL" id="LR724446">
    <property type="protein sequence ID" value="VWO95035.1"/>
    <property type="molecule type" value="Genomic_DNA"/>
</dbReference>
<reference evidence="1" key="1">
    <citation type="submission" date="2019-10" db="EMBL/GenBank/DDBJ databases">
        <authorList>
            <person name="Nor Muhammad N."/>
        </authorList>
    </citation>
    <scope>NUCLEOTIDE SEQUENCE</scope>
</reference>